<gene>
    <name evidence="2" type="ORF">BACCAP_02639</name>
</gene>
<dbReference type="Proteomes" id="UP000003639">
    <property type="component" value="Unassembled WGS sequence"/>
</dbReference>
<dbReference type="RefSeq" id="WP_006573169.1">
    <property type="nucleotide sequence ID" value="NZ_AAXG02000016.1"/>
</dbReference>
<protein>
    <submittedName>
        <fullName evidence="2">Uncharacterized protein</fullName>
    </submittedName>
</protein>
<evidence type="ECO:0000256" key="1">
    <source>
        <dbReference type="SAM" id="MobiDB-lite"/>
    </source>
</evidence>
<dbReference type="STRING" id="411467.BACCAP_02639"/>
<dbReference type="OrthoDB" id="2991248at2"/>
<evidence type="ECO:0000313" key="3">
    <source>
        <dbReference type="Proteomes" id="UP000003639"/>
    </source>
</evidence>
<sequence>MENDNKPVSQDNWGQIIRKDAKGCFVEVRNDTFHLDKVHLQFVSYDTTKPKGSRYINNISIYIDVPEFLALAQEAASGTLHMRMQQYKNAGNKDPLYEHLGGTAAKYLTKYGRPRPDGKSLSRVVRLTVAAKSDYFLTADSGPGEENKTGLIVPRFGTKPEQHVSVILSWRQLNELLLTTVEHYRAWLAAKYASEWAAVHAQRTGGRDRARGEQGRAPHSAAPAPAPKPPAPATPAQKAPAQQAGFASAFGSVYGSGNGKSGAGDRKMF</sequence>
<feature type="compositionally biased region" description="Pro residues" evidence="1">
    <location>
        <begin position="224"/>
        <end position="233"/>
    </location>
</feature>
<feature type="region of interest" description="Disordered" evidence="1">
    <location>
        <begin position="203"/>
        <end position="244"/>
    </location>
</feature>
<reference evidence="2 3" key="2">
    <citation type="submission" date="2007-06" db="EMBL/GenBank/DDBJ databases">
        <title>Draft genome sequence of Pseudoflavonifractor capillosus ATCC 29799.</title>
        <authorList>
            <person name="Sudarsanam P."/>
            <person name="Ley R."/>
            <person name="Guruge J."/>
            <person name="Turnbaugh P.J."/>
            <person name="Mahowald M."/>
            <person name="Liep D."/>
            <person name="Gordon J."/>
        </authorList>
    </citation>
    <scope>NUCLEOTIDE SEQUENCE [LARGE SCALE GENOMIC DNA]</scope>
    <source>
        <strain evidence="2 3">ATCC 29799</strain>
    </source>
</reference>
<dbReference type="AlphaFoldDB" id="A6NWP5"/>
<comment type="caution">
    <text evidence="2">The sequence shown here is derived from an EMBL/GenBank/DDBJ whole genome shotgun (WGS) entry which is preliminary data.</text>
</comment>
<feature type="compositionally biased region" description="Low complexity" evidence="1">
    <location>
        <begin position="234"/>
        <end position="244"/>
    </location>
</feature>
<dbReference type="EMBL" id="AAXG02000016">
    <property type="protein sequence ID" value="EDM99582.1"/>
    <property type="molecule type" value="Genomic_DNA"/>
</dbReference>
<feature type="compositionally biased region" description="Basic and acidic residues" evidence="1">
    <location>
        <begin position="205"/>
        <end position="216"/>
    </location>
</feature>
<organism evidence="2 3">
    <name type="scientific">Pseudoflavonifractor capillosus ATCC 29799</name>
    <dbReference type="NCBI Taxonomy" id="411467"/>
    <lineage>
        <taxon>Bacteria</taxon>
        <taxon>Bacillati</taxon>
        <taxon>Bacillota</taxon>
        <taxon>Clostridia</taxon>
        <taxon>Eubacteriales</taxon>
        <taxon>Oscillospiraceae</taxon>
        <taxon>Pseudoflavonifractor</taxon>
    </lineage>
</organism>
<reference evidence="2 3" key="1">
    <citation type="submission" date="2007-04" db="EMBL/GenBank/DDBJ databases">
        <authorList>
            <person name="Fulton L."/>
            <person name="Clifton S."/>
            <person name="Fulton B."/>
            <person name="Xu J."/>
            <person name="Minx P."/>
            <person name="Pepin K.H."/>
            <person name="Johnson M."/>
            <person name="Thiruvilangam P."/>
            <person name="Bhonagiri V."/>
            <person name="Nash W.E."/>
            <person name="Mardis E.R."/>
            <person name="Wilson R.K."/>
        </authorList>
    </citation>
    <scope>NUCLEOTIDE SEQUENCE [LARGE SCALE GENOMIC DNA]</scope>
    <source>
        <strain evidence="2 3">ATCC 29799</strain>
    </source>
</reference>
<name>A6NWP5_9FIRM</name>
<evidence type="ECO:0000313" key="2">
    <source>
        <dbReference type="EMBL" id="EDM99582.1"/>
    </source>
</evidence>
<proteinExistence type="predicted"/>
<dbReference type="eggNOG" id="ENOG502Z7T9">
    <property type="taxonomic scope" value="Bacteria"/>
</dbReference>
<accession>A6NWP5</accession>
<keyword evidence="3" id="KW-1185">Reference proteome</keyword>